<evidence type="ECO:0000313" key="2">
    <source>
        <dbReference type="EMBL" id="TDD55053.1"/>
    </source>
</evidence>
<dbReference type="Proteomes" id="UP000295124">
    <property type="component" value="Unassembled WGS sequence"/>
</dbReference>
<name>A0A4R4Z9Y3_9ACTN</name>
<evidence type="ECO:0000256" key="1">
    <source>
        <dbReference type="SAM" id="MobiDB-lite"/>
    </source>
</evidence>
<feature type="compositionally biased region" description="Polar residues" evidence="1">
    <location>
        <begin position="1"/>
        <end position="11"/>
    </location>
</feature>
<gene>
    <name evidence="2" type="ORF">E1263_26525</name>
</gene>
<evidence type="ECO:0000313" key="3">
    <source>
        <dbReference type="Proteomes" id="UP000295124"/>
    </source>
</evidence>
<feature type="region of interest" description="Disordered" evidence="1">
    <location>
        <begin position="1"/>
        <end position="52"/>
    </location>
</feature>
<keyword evidence="3" id="KW-1185">Reference proteome</keyword>
<protein>
    <submittedName>
        <fullName evidence="2">Uncharacterized protein</fullName>
    </submittedName>
</protein>
<dbReference type="EMBL" id="SMKX01000090">
    <property type="protein sequence ID" value="TDD55053.1"/>
    <property type="molecule type" value="Genomic_DNA"/>
</dbReference>
<dbReference type="AlphaFoldDB" id="A0A4R4Z9Y3"/>
<comment type="caution">
    <text evidence="2">The sequence shown here is derived from an EMBL/GenBank/DDBJ whole genome shotgun (WGS) entry which is preliminary data.</text>
</comment>
<sequence length="121" mass="13185">MQRCVGSSTSAGRPKSACGRFGSSSIHQSSGSPSSSPNEAGPSYEHRLSAGRRPPVDELRWCDLTAGQRVHHFDYGAGTAESSGPDWIYITWDNPNEHLNHHTAAIVRYLTRETHAVPTNL</sequence>
<proteinExistence type="predicted"/>
<reference evidence="2 3" key="1">
    <citation type="submission" date="2019-03" db="EMBL/GenBank/DDBJ databases">
        <title>Draft genome sequences of novel Actinobacteria.</title>
        <authorList>
            <person name="Sahin N."/>
            <person name="Ay H."/>
            <person name="Saygin H."/>
        </authorList>
    </citation>
    <scope>NUCLEOTIDE SEQUENCE [LARGE SCALE GENOMIC DNA]</scope>
    <source>
        <strain evidence="2 3">JCM 13523</strain>
    </source>
</reference>
<accession>A0A4R4Z9Y3</accession>
<feature type="compositionally biased region" description="Low complexity" evidence="1">
    <location>
        <begin position="22"/>
        <end position="43"/>
    </location>
</feature>
<organism evidence="2 3">
    <name type="scientific">Kribbella antibiotica</name>
    <dbReference type="NCBI Taxonomy" id="190195"/>
    <lineage>
        <taxon>Bacteria</taxon>
        <taxon>Bacillati</taxon>
        <taxon>Actinomycetota</taxon>
        <taxon>Actinomycetes</taxon>
        <taxon>Propionibacteriales</taxon>
        <taxon>Kribbellaceae</taxon>
        <taxon>Kribbella</taxon>
    </lineage>
</organism>